<dbReference type="Proteomes" id="UP000290560">
    <property type="component" value="Unassembled WGS sequence"/>
</dbReference>
<feature type="signal peptide" evidence="1">
    <location>
        <begin position="1"/>
        <end position="26"/>
    </location>
</feature>
<reference evidence="2" key="1">
    <citation type="journal article" date="2018" name="Data Brief">
        <title>Genome sequence data from 17 accessions of Ensete ventricosum, a staple food crop for millions in Ethiopia.</title>
        <authorList>
            <person name="Yemataw Z."/>
            <person name="Muzemil S."/>
            <person name="Ambachew D."/>
            <person name="Tripathi L."/>
            <person name="Tesfaye K."/>
            <person name="Chala A."/>
            <person name="Farbos A."/>
            <person name="O'Neill P."/>
            <person name="Moore K."/>
            <person name="Grant M."/>
            <person name="Studholme D.J."/>
        </authorList>
    </citation>
    <scope>NUCLEOTIDE SEQUENCE [LARGE SCALE GENOMIC DNA]</scope>
    <source>
        <tissue evidence="2">Leaf</tissue>
    </source>
</reference>
<dbReference type="AlphaFoldDB" id="A0A445MLJ3"/>
<feature type="chain" id="PRO_5018967743" evidence="1">
    <location>
        <begin position="27"/>
        <end position="180"/>
    </location>
</feature>
<name>A0A445MLJ3_ENSVE</name>
<organism evidence="2">
    <name type="scientific">Ensete ventricosum</name>
    <name type="common">Abyssinian banana</name>
    <name type="synonym">Musa ensete</name>
    <dbReference type="NCBI Taxonomy" id="4639"/>
    <lineage>
        <taxon>Eukaryota</taxon>
        <taxon>Viridiplantae</taxon>
        <taxon>Streptophyta</taxon>
        <taxon>Embryophyta</taxon>
        <taxon>Tracheophyta</taxon>
        <taxon>Spermatophyta</taxon>
        <taxon>Magnoliopsida</taxon>
        <taxon>Liliopsida</taxon>
        <taxon>Zingiberales</taxon>
        <taxon>Musaceae</taxon>
        <taxon>Ensete</taxon>
    </lineage>
</organism>
<sequence>MACRRPLARKAIACAAFFCMWPLLNAAAVSRSWQTRMRLPLDAATAYAHASQQLLIAHMITSPSMRFTGTCTWTSSSVVYSPHMLMTKQRVELVSHFSRLRTYPFYAEEKVLMLHGIEFRSRLGMGTNTLSSVYKPLHKYRIIRVSNSPHLRELCITLMVIKQHIPLYTVLSFTKRPTLP</sequence>
<proteinExistence type="predicted"/>
<gene>
    <name evidence="2" type="ORF">BHM03_00049514</name>
</gene>
<accession>A0A445MLJ3</accession>
<protein>
    <submittedName>
        <fullName evidence="2">Uncharacterized protein</fullName>
    </submittedName>
</protein>
<keyword evidence="1" id="KW-0732">Signal</keyword>
<evidence type="ECO:0000256" key="1">
    <source>
        <dbReference type="SAM" id="SignalP"/>
    </source>
</evidence>
<evidence type="ECO:0000313" key="2">
    <source>
        <dbReference type="EMBL" id="RZR75106.1"/>
    </source>
</evidence>
<dbReference type="EMBL" id="KV876553">
    <property type="protein sequence ID" value="RZR75106.1"/>
    <property type="molecule type" value="Genomic_DNA"/>
</dbReference>